<organism evidence="1 2">
    <name type="scientific">Willisornis vidua</name>
    <name type="common">Xingu scale-backed antbird</name>
    <dbReference type="NCBI Taxonomy" id="1566151"/>
    <lineage>
        <taxon>Eukaryota</taxon>
        <taxon>Metazoa</taxon>
        <taxon>Chordata</taxon>
        <taxon>Craniata</taxon>
        <taxon>Vertebrata</taxon>
        <taxon>Euteleostomi</taxon>
        <taxon>Archelosauria</taxon>
        <taxon>Archosauria</taxon>
        <taxon>Dinosauria</taxon>
        <taxon>Saurischia</taxon>
        <taxon>Theropoda</taxon>
        <taxon>Coelurosauria</taxon>
        <taxon>Aves</taxon>
        <taxon>Neognathae</taxon>
        <taxon>Neoaves</taxon>
        <taxon>Telluraves</taxon>
        <taxon>Australaves</taxon>
        <taxon>Passeriformes</taxon>
        <taxon>Thamnophilidae</taxon>
        <taxon>Willisornis</taxon>
    </lineage>
</organism>
<proteinExistence type="predicted"/>
<evidence type="ECO:0008006" key="3">
    <source>
        <dbReference type="Google" id="ProtNLM"/>
    </source>
</evidence>
<name>A0ABQ9DK39_9PASS</name>
<dbReference type="EMBL" id="WHWB01032916">
    <property type="protein sequence ID" value="KAJ7423069.1"/>
    <property type="molecule type" value="Genomic_DNA"/>
</dbReference>
<sequence length="188" mass="21433">MRLLAPASLYLQATAEGDSLKVSLNSKKIQGDDDCIVEIWWLFALFPVMHNKLMKFGMECLSSTLPDFEWNSINPSCLASFHLLYGRGAIIVNNRFVDDKRMPEGWLLESPQEHTNQNGSDSWWTSVKSDVPQGSVFGPVLFNIFIKHIDKGIECTLSKVADITKLSRVIDTPECWDAFQRYLDMLER</sequence>
<comment type="caution">
    <text evidence="1">The sequence shown here is derived from an EMBL/GenBank/DDBJ whole genome shotgun (WGS) entry which is preliminary data.</text>
</comment>
<gene>
    <name evidence="1" type="ORF">WISP_35288</name>
</gene>
<protein>
    <recommendedName>
        <fullName evidence="3">Rna-directed dna polymerase from mobile element jockey-like</fullName>
    </recommendedName>
</protein>
<accession>A0ABQ9DK39</accession>
<reference evidence="1" key="1">
    <citation type="submission" date="2019-10" db="EMBL/GenBank/DDBJ databases">
        <authorList>
            <person name="Soares A.E.R."/>
            <person name="Aleixo A."/>
            <person name="Schneider P."/>
            <person name="Miyaki C.Y."/>
            <person name="Schneider M.P."/>
            <person name="Mello C."/>
            <person name="Vasconcelos A.T.R."/>
        </authorList>
    </citation>
    <scope>NUCLEOTIDE SEQUENCE</scope>
    <source>
        <tissue evidence="1">Muscle</tissue>
    </source>
</reference>
<keyword evidence="2" id="KW-1185">Reference proteome</keyword>
<evidence type="ECO:0000313" key="2">
    <source>
        <dbReference type="Proteomes" id="UP001145742"/>
    </source>
</evidence>
<dbReference type="Proteomes" id="UP001145742">
    <property type="component" value="Unassembled WGS sequence"/>
</dbReference>
<evidence type="ECO:0000313" key="1">
    <source>
        <dbReference type="EMBL" id="KAJ7423069.1"/>
    </source>
</evidence>